<evidence type="ECO:0000313" key="3">
    <source>
        <dbReference type="Proteomes" id="UP000324897"/>
    </source>
</evidence>
<dbReference type="GO" id="GO:0008168">
    <property type="term" value="F:methyltransferase activity"/>
    <property type="evidence" value="ECO:0007669"/>
    <property type="project" value="InterPro"/>
</dbReference>
<gene>
    <name evidence="2" type="ORF">EJB05_12808</name>
</gene>
<dbReference type="InterPro" id="IPR036390">
    <property type="entry name" value="WH_DNA-bd_sf"/>
</dbReference>
<accession>A0A5J9VUG2</accession>
<dbReference type="InterPro" id="IPR036388">
    <property type="entry name" value="WH-like_DNA-bd_sf"/>
</dbReference>
<dbReference type="Proteomes" id="UP000324897">
    <property type="component" value="Chromosome 4"/>
</dbReference>
<dbReference type="InterPro" id="IPR016461">
    <property type="entry name" value="COMT-like"/>
</dbReference>
<organism evidence="2 3">
    <name type="scientific">Eragrostis curvula</name>
    <name type="common">weeping love grass</name>
    <dbReference type="NCBI Taxonomy" id="38414"/>
    <lineage>
        <taxon>Eukaryota</taxon>
        <taxon>Viridiplantae</taxon>
        <taxon>Streptophyta</taxon>
        <taxon>Embryophyta</taxon>
        <taxon>Tracheophyta</taxon>
        <taxon>Spermatophyta</taxon>
        <taxon>Magnoliopsida</taxon>
        <taxon>Liliopsida</taxon>
        <taxon>Poales</taxon>
        <taxon>Poaceae</taxon>
        <taxon>PACMAD clade</taxon>
        <taxon>Chloridoideae</taxon>
        <taxon>Eragrostideae</taxon>
        <taxon>Eragrostidinae</taxon>
        <taxon>Eragrostis</taxon>
    </lineage>
</organism>
<proteinExistence type="predicted"/>
<dbReference type="AlphaFoldDB" id="A0A5J9VUG2"/>
<protein>
    <recommendedName>
        <fullName evidence="1">O-methyltransferase dimerisation domain-containing protein</fullName>
    </recommendedName>
</protein>
<keyword evidence="3" id="KW-1185">Reference proteome</keyword>
<dbReference type="Gene3D" id="1.10.10.10">
    <property type="entry name" value="Winged helix-like DNA-binding domain superfamily/Winged helix DNA-binding domain"/>
    <property type="match status" value="1"/>
</dbReference>
<feature type="domain" description="O-methyltransferase dimerisation" evidence="1">
    <location>
        <begin position="1"/>
        <end position="73"/>
    </location>
</feature>
<dbReference type="InterPro" id="IPR012967">
    <property type="entry name" value="COMT_dimerisation"/>
</dbReference>
<dbReference type="Gramene" id="TVU39393">
    <property type="protein sequence ID" value="TVU39393"/>
    <property type="gene ID" value="EJB05_12808"/>
</dbReference>
<sequence>MALANAAQLGVADAIHRGGGEVSLDSLLAALSLPPSKLPCLGRVMRVLTASGIFAVADGGGGGYRLTPNADFLSIARAPILIQRLPCFTAVAAASRLLPH</sequence>
<evidence type="ECO:0000259" key="1">
    <source>
        <dbReference type="Pfam" id="PF08100"/>
    </source>
</evidence>
<comment type="caution">
    <text evidence="2">The sequence shown here is derived from an EMBL/GenBank/DDBJ whole genome shotgun (WGS) entry which is preliminary data.</text>
</comment>
<evidence type="ECO:0000313" key="2">
    <source>
        <dbReference type="EMBL" id="TVU39393.1"/>
    </source>
</evidence>
<dbReference type="PROSITE" id="PS51683">
    <property type="entry name" value="SAM_OMT_II"/>
    <property type="match status" value="1"/>
</dbReference>
<feature type="non-terminal residue" evidence="2">
    <location>
        <position position="1"/>
    </location>
</feature>
<dbReference type="SUPFAM" id="SSF46785">
    <property type="entry name" value="Winged helix' DNA-binding domain"/>
    <property type="match status" value="1"/>
</dbReference>
<name>A0A5J9VUG2_9POAL</name>
<dbReference type="Pfam" id="PF08100">
    <property type="entry name" value="Dimerisation"/>
    <property type="match status" value="1"/>
</dbReference>
<dbReference type="EMBL" id="RWGY01000007">
    <property type="protein sequence ID" value="TVU39393.1"/>
    <property type="molecule type" value="Genomic_DNA"/>
</dbReference>
<dbReference type="GO" id="GO:0046983">
    <property type="term" value="F:protein dimerization activity"/>
    <property type="evidence" value="ECO:0007669"/>
    <property type="project" value="InterPro"/>
</dbReference>
<reference evidence="2 3" key="1">
    <citation type="journal article" date="2019" name="Sci. Rep.">
        <title>A high-quality genome of Eragrostis curvula grass provides insights into Poaceae evolution and supports new strategies to enhance forage quality.</title>
        <authorList>
            <person name="Carballo J."/>
            <person name="Santos B.A.C.M."/>
            <person name="Zappacosta D."/>
            <person name="Garbus I."/>
            <person name="Selva J.P."/>
            <person name="Gallo C.A."/>
            <person name="Diaz A."/>
            <person name="Albertini E."/>
            <person name="Caccamo M."/>
            <person name="Echenique V."/>
        </authorList>
    </citation>
    <scope>NUCLEOTIDE SEQUENCE [LARGE SCALE GENOMIC DNA]</scope>
    <source>
        <strain evidence="3">cv. Victoria</strain>
        <tissue evidence="2">Leaf</tissue>
    </source>
</reference>